<accession>A0A9D4HZ49</accession>
<reference evidence="1" key="2">
    <citation type="submission" date="2020-11" db="EMBL/GenBank/DDBJ databases">
        <authorList>
            <person name="McCartney M.A."/>
            <person name="Auch B."/>
            <person name="Kono T."/>
            <person name="Mallez S."/>
            <person name="Becker A."/>
            <person name="Gohl D.M."/>
            <person name="Silverstein K.A.T."/>
            <person name="Koren S."/>
            <person name="Bechman K.B."/>
            <person name="Herman A."/>
            <person name="Abrahante J.E."/>
            <person name="Garbe J."/>
        </authorList>
    </citation>
    <scope>NUCLEOTIDE SEQUENCE</scope>
    <source>
        <strain evidence="1">Duluth1</strain>
        <tissue evidence="1">Whole animal</tissue>
    </source>
</reference>
<proteinExistence type="predicted"/>
<dbReference type="Proteomes" id="UP000828390">
    <property type="component" value="Unassembled WGS sequence"/>
</dbReference>
<name>A0A9D4HZ49_DREPO</name>
<sequence>MWDDFTTAIDCMASKFSCDIWCSASLSALSSSSDVCVDVEHDYTFPRGFIKLTLLNYRCLSRQRFPTADRSFSSISLPDMVCGPTNDKHAACRQHVKRGHSLDCVDVSFESLINDNDINRNAAVRHQDFTAPDTANCGQLTDERRTDMSCKQPSLLERFLRIFTCCIRKR</sequence>
<organism evidence="1 2">
    <name type="scientific">Dreissena polymorpha</name>
    <name type="common">Zebra mussel</name>
    <name type="synonym">Mytilus polymorpha</name>
    <dbReference type="NCBI Taxonomy" id="45954"/>
    <lineage>
        <taxon>Eukaryota</taxon>
        <taxon>Metazoa</taxon>
        <taxon>Spiralia</taxon>
        <taxon>Lophotrochozoa</taxon>
        <taxon>Mollusca</taxon>
        <taxon>Bivalvia</taxon>
        <taxon>Autobranchia</taxon>
        <taxon>Heteroconchia</taxon>
        <taxon>Euheterodonta</taxon>
        <taxon>Imparidentia</taxon>
        <taxon>Neoheterodontei</taxon>
        <taxon>Myida</taxon>
        <taxon>Dreissenoidea</taxon>
        <taxon>Dreissenidae</taxon>
        <taxon>Dreissena</taxon>
    </lineage>
</organism>
<gene>
    <name evidence="1" type="ORF">DPMN_044879</name>
</gene>
<reference evidence="1" key="1">
    <citation type="journal article" date="2019" name="bioRxiv">
        <title>The Genome of the Zebra Mussel, Dreissena polymorpha: A Resource for Invasive Species Research.</title>
        <authorList>
            <person name="McCartney M.A."/>
            <person name="Auch B."/>
            <person name="Kono T."/>
            <person name="Mallez S."/>
            <person name="Zhang Y."/>
            <person name="Obille A."/>
            <person name="Becker A."/>
            <person name="Abrahante J.E."/>
            <person name="Garbe J."/>
            <person name="Badalamenti J.P."/>
            <person name="Herman A."/>
            <person name="Mangelson H."/>
            <person name="Liachko I."/>
            <person name="Sullivan S."/>
            <person name="Sone E.D."/>
            <person name="Koren S."/>
            <person name="Silverstein K.A.T."/>
            <person name="Beckman K.B."/>
            <person name="Gohl D.M."/>
        </authorList>
    </citation>
    <scope>NUCLEOTIDE SEQUENCE</scope>
    <source>
        <strain evidence="1">Duluth1</strain>
        <tissue evidence="1">Whole animal</tissue>
    </source>
</reference>
<dbReference type="AlphaFoldDB" id="A0A9D4HZ49"/>
<dbReference type="EMBL" id="JAIWYP010000011">
    <property type="protein sequence ID" value="KAH3738249.1"/>
    <property type="molecule type" value="Genomic_DNA"/>
</dbReference>
<protein>
    <submittedName>
        <fullName evidence="1">Uncharacterized protein</fullName>
    </submittedName>
</protein>
<evidence type="ECO:0000313" key="1">
    <source>
        <dbReference type="EMBL" id="KAH3738249.1"/>
    </source>
</evidence>
<keyword evidence="2" id="KW-1185">Reference proteome</keyword>
<evidence type="ECO:0000313" key="2">
    <source>
        <dbReference type="Proteomes" id="UP000828390"/>
    </source>
</evidence>
<comment type="caution">
    <text evidence="1">The sequence shown here is derived from an EMBL/GenBank/DDBJ whole genome shotgun (WGS) entry which is preliminary data.</text>
</comment>